<dbReference type="SUPFAM" id="SSF51621">
    <property type="entry name" value="Phosphoenolpyruvate/pyruvate domain"/>
    <property type="match status" value="1"/>
</dbReference>
<keyword evidence="12" id="KW-0670">Pyruvate</keyword>
<dbReference type="Gene3D" id="3.20.20.60">
    <property type="entry name" value="Phosphoenolpyruvate-binding domains"/>
    <property type="match status" value="1"/>
</dbReference>
<organism evidence="18 19">
    <name type="scientific">Tetradesmus obliquus</name>
    <name type="common">Green alga</name>
    <name type="synonym">Acutodesmus obliquus</name>
    <dbReference type="NCBI Taxonomy" id="3088"/>
    <lineage>
        <taxon>Eukaryota</taxon>
        <taxon>Viridiplantae</taxon>
        <taxon>Chlorophyta</taxon>
        <taxon>core chlorophytes</taxon>
        <taxon>Chlorophyceae</taxon>
        <taxon>CS clade</taxon>
        <taxon>Sphaeropleales</taxon>
        <taxon>Scenedesmaceae</taxon>
        <taxon>Tetradesmus</taxon>
    </lineage>
</organism>
<accession>A0ABY8UMF9</accession>
<dbReference type="EC" id="2.7.1.40" evidence="4 14"/>
<feature type="compositionally biased region" description="Polar residues" evidence="15">
    <location>
        <begin position="1"/>
        <end position="25"/>
    </location>
</feature>
<dbReference type="Gene3D" id="3.40.1380.20">
    <property type="entry name" value="Pyruvate kinase, C-terminal domain"/>
    <property type="match status" value="1"/>
</dbReference>
<evidence type="ECO:0000256" key="4">
    <source>
        <dbReference type="ARBA" id="ARBA00012142"/>
    </source>
</evidence>
<feature type="region of interest" description="Disordered" evidence="15">
    <location>
        <begin position="1"/>
        <end position="48"/>
    </location>
</feature>
<feature type="region of interest" description="Disordered" evidence="15">
    <location>
        <begin position="64"/>
        <end position="116"/>
    </location>
</feature>
<dbReference type="InterPro" id="IPR011037">
    <property type="entry name" value="Pyrv_Knase-like_insert_dom_sf"/>
</dbReference>
<evidence type="ECO:0000256" key="5">
    <source>
        <dbReference type="ARBA" id="ARBA00022679"/>
    </source>
</evidence>
<comment type="catalytic activity">
    <reaction evidence="13 14">
        <text>pyruvate + ATP = phosphoenolpyruvate + ADP + H(+)</text>
        <dbReference type="Rhea" id="RHEA:18157"/>
        <dbReference type="ChEBI" id="CHEBI:15361"/>
        <dbReference type="ChEBI" id="CHEBI:15378"/>
        <dbReference type="ChEBI" id="CHEBI:30616"/>
        <dbReference type="ChEBI" id="CHEBI:58702"/>
        <dbReference type="ChEBI" id="CHEBI:456216"/>
        <dbReference type="EC" id="2.7.1.40"/>
    </reaction>
</comment>
<evidence type="ECO:0000256" key="9">
    <source>
        <dbReference type="ARBA" id="ARBA00022840"/>
    </source>
</evidence>
<evidence type="ECO:0000256" key="14">
    <source>
        <dbReference type="RuleBase" id="RU000504"/>
    </source>
</evidence>
<evidence type="ECO:0000313" key="19">
    <source>
        <dbReference type="Proteomes" id="UP001244341"/>
    </source>
</evidence>
<dbReference type="InterPro" id="IPR015795">
    <property type="entry name" value="Pyrv_Knase_C"/>
</dbReference>
<dbReference type="EMBL" id="CP126222">
    <property type="protein sequence ID" value="WIA22717.1"/>
    <property type="molecule type" value="Genomic_DNA"/>
</dbReference>
<feature type="region of interest" description="Disordered" evidence="15">
    <location>
        <begin position="469"/>
        <end position="490"/>
    </location>
</feature>
<feature type="compositionally biased region" description="Low complexity" evidence="15">
    <location>
        <begin position="92"/>
        <end position="116"/>
    </location>
</feature>
<dbReference type="Gene3D" id="2.40.33.10">
    <property type="entry name" value="PK beta-barrel domain-like"/>
    <property type="match status" value="1"/>
</dbReference>
<evidence type="ECO:0000256" key="6">
    <source>
        <dbReference type="ARBA" id="ARBA00022723"/>
    </source>
</evidence>
<name>A0ABY8UMF9_TETOB</name>
<reference evidence="18 19" key="1">
    <citation type="submission" date="2023-05" db="EMBL/GenBank/DDBJ databases">
        <title>A 100% complete, gapless, phased diploid assembly of the Scenedesmus obliquus UTEX 3031 genome.</title>
        <authorList>
            <person name="Biondi T.C."/>
            <person name="Hanschen E.R."/>
            <person name="Kwon T."/>
            <person name="Eng W."/>
            <person name="Kruse C.P.S."/>
            <person name="Koehler S.I."/>
            <person name="Kunde Y."/>
            <person name="Gleasner C.D."/>
            <person name="You Mak K.T."/>
            <person name="Polle J."/>
            <person name="Hovde B.T."/>
            <person name="Starkenburg S.R."/>
        </authorList>
    </citation>
    <scope>NUCLEOTIDE SEQUENCE [LARGE SCALE GENOMIC DNA]</scope>
    <source>
        <strain evidence="18 19">DOE0152z</strain>
    </source>
</reference>
<dbReference type="InterPro" id="IPR036918">
    <property type="entry name" value="Pyrv_Knase_C_sf"/>
</dbReference>
<dbReference type="InterPro" id="IPR001697">
    <property type="entry name" value="Pyr_Knase"/>
</dbReference>
<protein>
    <recommendedName>
        <fullName evidence="4 14">Pyruvate kinase</fullName>
        <ecNumber evidence="4 14">2.7.1.40</ecNumber>
    </recommendedName>
</protein>
<evidence type="ECO:0000256" key="2">
    <source>
        <dbReference type="ARBA" id="ARBA00004997"/>
    </source>
</evidence>
<evidence type="ECO:0000256" key="15">
    <source>
        <dbReference type="SAM" id="MobiDB-lite"/>
    </source>
</evidence>
<evidence type="ECO:0000256" key="8">
    <source>
        <dbReference type="ARBA" id="ARBA00022777"/>
    </source>
</evidence>
<keyword evidence="9" id="KW-0067">ATP-binding</keyword>
<evidence type="ECO:0000256" key="10">
    <source>
        <dbReference type="ARBA" id="ARBA00022842"/>
    </source>
</evidence>
<keyword evidence="10 14" id="KW-0460">Magnesium</keyword>
<comment type="pathway">
    <text evidence="2 14">Carbohydrate degradation; glycolysis; pyruvate from D-glyceraldehyde 3-phosphate: step 5/5.</text>
</comment>
<feature type="domain" description="Pyruvate kinase barrel" evidence="16">
    <location>
        <begin position="121"/>
        <end position="441"/>
    </location>
</feature>
<evidence type="ECO:0000256" key="11">
    <source>
        <dbReference type="ARBA" id="ARBA00023152"/>
    </source>
</evidence>
<sequence>MVPLSQRTSSCGDKRSLANQLSTSAGGRVPSRSRRRQTTSKVRANSIENILAEQEYRIDAFAAPQTAKDARSRQTYSTSGGYPGDLSAGTFSSTSSSRQGSSNGSSSSGGSSSSSSSAWLRKTKLVCTIGPATGSRQELFKLADAGMSVARLNMSHGSHESHKAVIDLVTAYNETGRGCVATMLDTKGPEVRSGDLAEPIPLERGQSLTFTITEGETGKDRRVSVNYDGFIDDVSIGDELLVDGGIISFAVTGKTDTDVQVEVVDAGVLESRRHLNVRGKSATLPAITDKDWLDLKFGVDAGVDYFALSFVKDAQVILDVKKWLSAQGSKIKVLAKIESADSVKALDEILDAVDGAMVARGDLGAELPLEDVPFWQNQIIQGCRRRGKPVIVATNMLESMISNPAPTRAEVSDIAIAVREGADAIMLSGETAYGKFPLKAVAVQSTVALRTEAAMTRYQGARRFGTDEAAPIDWVTPPGRRSSSSSGGPSDGALSEMFAYHSTTMANTVGAPLLVFSKKGGMPALLSHYRPNKTVFAFTDDAQVQRHLALYHGVIPLLLSFSDDAEATIDAAIAALVARGYLAKGQVVTLVQSGKRPIWRSASTHTIQVRRVESKHMGSSSSLDDD</sequence>
<comment type="similarity">
    <text evidence="3 14">Belongs to the pyruvate kinase family.</text>
</comment>
<dbReference type="PRINTS" id="PR01050">
    <property type="entry name" value="PYRUVTKNASE"/>
</dbReference>
<keyword evidence="5 14" id="KW-0808">Transferase</keyword>
<dbReference type="NCBIfam" id="TIGR01064">
    <property type="entry name" value="pyruv_kin"/>
    <property type="match status" value="1"/>
</dbReference>
<evidence type="ECO:0000259" key="16">
    <source>
        <dbReference type="Pfam" id="PF00224"/>
    </source>
</evidence>
<dbReference type="InterPro" id="IPR040442">
    <property type="entry name" value="Pyrv_kinase-like_dom_sf"/>
</dbReference>
<keyword evidence="11 14" id="KW-0324">Glycolysis</keyword>
<dbReference type="PROSITE" id="PS00110">
    <property type="entry name" value="PYRUVATE_KINASE"/>
    <property type="match status" value="1"/>
</dbReference>
<keyword evidence="8 14" id="KW-0418">Kinase</keyword>
<evidence type="ECO:0000313" key="18">
    <source>
        <dbReference type="EMBL" id="WIA22717.1"/>
    </source>
</evidence>
<keyword evidence="7" id="KW-0547">Nucleotide-binding</keyword>
<evidence type="ECO:0000256" key="3">
    <source>
        <dbReference type="ARBA" id="ARBA00008663"/>
    </source>
</evidence>
<dbReference type="Pfam" id="PF00224">
    <property type="entry name" value="PK"/>
    <property type="match status" value="1"/>
</dbReference>
<feature type="compositionally biased region" description="Low complexity" evidence="15">
    <location>
        <begin position="477"/>
        <end position="488"/>
    </location>
</feature>
<comment type="cofactor">
    <cofactor evidence="1">
        <name>K(+)</name>
        <dbReference type="ChEBI" id="CHEBI:29103"/>
    </cofactor>
</comment>
<dbReference type="SUPFAM" id="SSF52935">
    <property type="entry name" value="PK C-terminal domain-like"/>
    <property type="match status" value="1"/>
</dbReference>
<gene>
    <name evidence="18" type="ORF">OEZ85_001123</name>
</gene>
<dbReference type="PANTHER" id="PTHR11817">
    <property type="entry name" value="PYRUVATE KINASE"/>
    <property type="match status" value="1"/>
</dbReference>
<evidence type="ECO:0000256" key="1">
    <source>
        <dbReference type="ARBA" id="ARBA00001958"/>
    </source>
</evidence>
<dbReference type="InterPro" id="IPR018209">
    <property type="entry name" value="Pyrv_Knase_AS"/>
</dbReference>
<dbReference type="InterPro" id="IPR015813">
    <property type="entry name" value="Pyrv/PenolPyrv_kinase-like_dom"/>
</dbReference>
<feature type="compositionally biased region" description="Polar residues" evidence="15">
    <location>
        <begin position="39"/>
        <end position="48"/>
    </location>
</feature>
<evidence type="ECO:0000259" key="17">
    <source>
        <dbReference type="Pfam" id="PF02887"/>
    </source>
</evidence>
<feature type="domain" description="Pyruvate kinase C-terminal" evidence="17">
    <location>
        <begin position="499"/>
        <end position="594"/>
    </location>
</feature>
<dbReference type="SUPFAM" id="SSF50800">
    <property type="entry name" value="PK beta-barrel domain-like"/>
    <property type="match status" value="1"/>
</dbReference>
<dbReference type="InterPro" id="IPR015793">
    <property type="entry name" value="Pyrv_Knase_brl"/>
</dbReference>
<evidence type="ECO:0000256" key="13">
    <source>
        <dbReference type="ARBA" id="ARBA00048152"/>
    </source>
</evidence>
<dbReference type="Pfam" id="PF02887">
    <property type="entry name" value="PK_C"/>
    <property type="match status" value="1"/>
</dbReference>
<evidence type="ECO:0000256" key="12">
    <source>
        <dbReference type="ARBA" id="ARBA00023317"/>
    </source>
</evidence>
<dbReference type="Proteomes" id="UP001244341">
    <property type="component" value="Chromosome 15b"/>
</dbReference>
<keyword evidence="19" id="KW-1185">Reference proteome</keyword>
<dbReference type="NCBIfam" id="NF004491">
    <property type="entry name" value="PRK05826.1"/>
    <property type="match status" value="1"/>
</dbReference>
<evidence type="ECO:0000256" key="7">
    <source>
        <dbReference type="ARBA" id="ARBA00022741"/>
    </source>
</evidence>
<keyword evidence="6" id="KW-0479">Metal-binding</keyword>
<dbReference type="InterPro" id="IPR015806">
    <property type="entry name" value="Pyrv_Knase_insert_dom_sf"/>
</dbReference>
<proteinExistence type="inferred from homology"/>